<dbReference type="InterPro" id="IPR001387">
    <property type="entry name" value="Cro/C1-type_HTH"/>
</dbReference>
<reference evidence="2" key="1">
    <citation type="submission" date="2020-01" db="EMBL/GenBank/DDBJ databases">
        <title>Insect and environment-associated Actinomycetes.</title>
        <authorList>
            <person name="Currrie C."/>
            <person name="Chevrette M."/>
            <person name="Carlson C."/>
            <person name="Stubbendieck R."/>
            <person name="Wendt-Pienkowski E."/>
        </authorList>
    </citation>
    <scope>NUCLEOTIDE SEQUENCE</scope>
    <source>
        <strain evidence="2">SID14436</strain>
    </source>
</reference>
<dbReference type="InterPro" id="IPR010982">
    <property type="entry name" value="Lambda_DNA-bd_dom_sf"/>
</dbReference>
<accession>A0A6G3QYG8</accession>
<dbReference type="EMBL" id="JAAGMD010000584">
    <property type="protein sequence ID" value="NEA88385.1"/>
    <property type="molecule type" value="Genomic_DNA"/>
</dbReference>
<feature type="domain" description="HTH cro/C1-type" evidence="1">
    <location>
        <begin position="18"/>
        <end position="72"/>
    </location>
</feature>
<dbReference type="RefSeq" id="WP_164336373.1">
    <property type="nucleotide sequence ID" value="NZ_JAAGMD010000584.1"/>
</dbReference>
<evidence type="ECO:0000313" key="2">
    <source>
        <dbReference type="EMBL" id="NEA88385.1"/>
    </source>
</evidence>
<dbReference type="AlphaFoldDB" id="A0A6G3QYG8"/>
<evidence type="ECO:0000259" key="1">
    <source>
        <dbReference type="PROSITE" id="PS50943"/>
    </source>
</evidence>
<proteinExistence type="predicted"/>
<dbReference type="CDD" id="cd00093">
    <property type="entry name" value="HTH_XRE"/>
    <property type="match status" value="1"/>
</dbReference>
<dbReference type="Pfam" id="PF19054">
    <property type="entry name" value="DUF5753"/>
    <property type="match status" value="1"/>
</dbReference>
<dbReference type="InterPro" id="IPR043917">
    <property type="entry name" value="DUF5753"/>
</dbReference>
<comment type="caution">
    <text evidence="2">The sequence shown here is derived from an EMBL/GenBank/DDBJ whole genome shotgun (WGS) entry which is preliminary data.</text>
</comment>
<name>A0A6G3QYG8_9ACTN</name>
<dbReference type="PROSITE" id="PS50943">
    <property type="entry name" value="HTH_CROC1"/>
    <property type="match status" value="1"/>
</dbReference>
<dbReference type="GO" id="GO:0003677">
    <property type="term" value="F:DNA binding"/>
    <property type="evidence" value="ECO:0007669"/>
    <property type="project" value="InterPro"/>
</dbReference>
<dbReference type="SUPFAM" id="SSF47413">
    <property type="entry name" value="lambda repressor-like DNA-binding domains"/>
    <property type="match status" value="1"/>
</dbReference>
<sequence>MVLRRACTARQKRLAVELRRLRDAAGLSAIEAAELLGVNRVQISHIESGLAGVSEERLRRLAAHYSSTDEEFIEALVALATDRERGWWEEYRGLLPTPFLDLAELEHHSTYRRDVEFLFIPGLLQTEDYARAAFSSRVPELPHEELELRVRHRMQRKVILGTPVRVPYEAVIHEAALRIRVGTRATARAQLTRLLELSEADHVEVRVIPFDLDGFGGTWSPMMLAGGRVPKLDTAVRDAPHGTGFIDSEAQLGVFRTVFRRVKDVSLDPSRSRDFIQRLAKEL</sequence>
<dbReference type="SMART" id="SM00530">
    <property type="entry name" value="HTH_XRE"/>
    <property type="match status" value="1"/>
</dbReference>
<protein>
    <submittedName>
        <fullName evidence="2">Helix-turn-helix domain-containing protein</fullName>
    </submittedName>
</protein>
<gene>
    <name evidence="2" type="ORF">G3I53_20680</name>
</gene>
<dbReference type="Pfam" id="PF13560">
    <property type="entry name" value="HTH_31"/>
    <property type="match status" value="1"/>
</dbReference>
<dbReference type="Gene3D" id="1.10.260.40">
    <property type="entry name" value="lambda repressor-like DNA-binding domains"/>
    <property type="match status" value="1"/>
</dbReference>
<organism evidence="2">
    <name type="scientific">Streptomyces sp. SID14436</name>
    <dbReference type="NCBI Taxonomy" id="2706070"/>
    <lineage>
        <taxon>Bacteria</taxon>
        <taxon>Bacillati</taxon>
        <taxon>Actinomycetota</taxon>
        <taxon>Actinomycetes</taxon>
        <taxon>Kitasatosporales</taxon>
        <taxon>Streptomycetaceae</taxon>
        <taxon>Streptomyces</taxon>
    </lineage>
</organism>